<evidence type="ECO:0000313" key="7">
    <source>
        <dbReference type="Proteomes" id="UP000756346"/>
    </source>
</evidence>
<keyword evidence="7" id="KW-1185">Reference proteome</keyword>
<keyword evidence="3" id="KW-0378">Hydrolase</keyword>
<name>A0A9P8Y108_9PEZI</name>
<dbReference type="InterPro" id="IPR016125">
    <property type="entry name" value="Peptidase_C15-like"/>
</dbReference>
<dbReference type="GeneID" id="70178186"/>
<evidence type="ECO:0000256" key="1">
    <source>
        <dbReference type="ARBA" id="ARBA00006641"/>
    </source>
</evidence>
<protein>
    <recommendedName>
        <fullName evidence="8">Peptidase C15, pyroglutamyl peptidase I-like protein</fullName>
    </recommendedName>
</protein>
<dbReference type="RefSeq" id="XP_046009742.1">
    <property type="nucleotide sequence ID" value="XM_046148640.1"/>
</dbReference>
<dbReference type="PANTHER" id="PTHR23402">
    <property type="entry name" value="PROTEASE FAMILY C15 PYROGLUTAMYL-PEPTIDASE I-RELATED"/>
    <property type="match status" value="1"/>
</dbReference>
<dbReference type="OrthoDB" id="407146at2759"/>
<dbReference type="Gene3D" id="3.40.630.20">
    <property type="entry name" value="Peptidase C15, pyroglutamyl peptidase I-like"/>
    <property type="match status" value="1"/>
</dbReference>
<evidence type="ECO:0000256" key="5">
    <source>
        <dbReference type="SAM" id="MobiDB-lite"/>
    </source>
</evidence>
<reference evidence="6" key="1">
    <citation type="journal article" date="2021" name="Nat. Commun.">
        <title>Genetic determinants of endophytism in the Arabidopsis root mycobiome.</title>
        <authorList>
            <person name="Mesny F."/>
            <person name="Miyauchi S."/>
            <person name="Thiergart T."/>
            <person name="Pickel B."/>
            <person name="Atanasova L."/>
            <person name="Karlsson M."/>
            <person name="Huettel B."/>
            <person name="Barry K.W."/>
            <person name="Haridas S."/>
            <person name="Chen C."/>
            <person name="Bauer D."/>
            <person name="Andreopoulos W."/>
            <person name="Pangilinan J."/>
            <person name="LaButti K."/>
            <person name="Riley R."/>
            <person name="Lipzen A."/>
            <person name="Clum A."/>
            <person name="Drula E."/>
            <person name="Henrissat B."/>
            <person name="Kohler A."/>
            <person name="Grigoriev I.V."/>
            <person name="Martin F.M."/>
            <person name="Hacquard S."/>
        </authorList>
    </citation>
    <scope>NUCLEOTIDE SEQUENCE</scope>
    <source>
        <strain evidence="6">MPI-CAGE-CH-0230</strain>
    </source>
</reference>
<evidence type="ECO:0000256" key="4">
    <source>
        <dbReference type="ARBA" id="ARBA00022807"/>
    </source>
</evidence>
<organism evidence="6 7">
    <name type="scientific">Microdochium trichocladiopsis</name>
    <dbReference type="NCBI Taxonomy" id="1682393"/>
    <lineage>
        <taxon>Eukaryota</taxon>
        <taxon>Fungi</taxon>
        <taxon>Dikarya</taxon>
        <taxon>Ascomycota</taxon>
        <taxon>Pezizomycotina</taxon>
        <taxon>Sordariomycetes</taxon>
        <taxon>Xylariomycetidae</taxon>
        <taxon>Xylariales</taxon>
        <taxon>Microdochiaceae</taxon>
        <taxon>Microdochium</taxon>
    </lineage>
</organism>
<comment type="similarity">
    <text evidence="1">Belongs to the peptidase C15 family.</text>
</comment>
<evidence type="ECO:0000256" key="3">
    <source>
        <dbReference type="ARBA" id="ARBA00022801"/>
    </source>
</evidence>
<dbReference type="InterPro" id="IPR036440">
    <property type="entry name" value="Peptidase_C15-like_sf"/>
</dbReference>
<accession>A0A9P8Y108</accession>
<feature type="region of interest" description="Disordered" evidence="5">
    <location>
        <begin position="92"/>
        <end position="139"/>
    </location>
</feature>
<keyword evidence="4" id="KW-0788">Thiol protease</keyword>
<dbReference type="SUPFAM" id="SSF53182">
    <property type="entry name" value="Pyrrolidone carboxyl peptidase (pyroglutamate aminopeptidase)"/>
    <property type="match status" value="1"/>
</dbReference>
<feature type="compositionally biased region" description="Polar residues" evidence="5">
    <location>
        <begin position="99"/>
        <end position="108"/>
    </location>
</feature>
<dbReference type="PANTHER" id="PTHR23402:SF1">
    <property type="entry name" value="PYROGLUTAMYL-PEPTIDASE I"/>
    <property type="match status" value="1"/>
</dbReference>
<dbReference type="AlphaFoldDB" id="A0A9P8Y108"/>
<dbReference type="GO" id="GO:0008234">
    <property type="term" value="F:cysteine-type peptidase activity"/>
    <property type="evidence" value="ECO:0007669"/>
    <property type="project" value="UniProtKB-KW"/>
</dbReference>
<comment type="caution">
    <text evidence="6">The sequence shown here is derived from an EMBL/GenBank/DDBJ whole genome shotgun (WGS) entry which is preliminary data.</text>
</comment>
<dbReference type="Proteomes" id="UP000756346">
    <property type="component" value="Unassembled WGS sequence"/>
</dbReference>
<keyword evidence="2" id="KW-0645">Protease</keyword>
<evidence type="ECO:0008006" key="8">
    <source>
        <dbReference type="Google" id="ProtNLM"/>
    </source>
</evidence>
<evidence type="ECO:0000313" key="6">
    <source>
        <dbReference type="EMBL" id="KAH7026525.1"/>
    </source>
</evidence>
<dbReference type="GO" id="GO:0006508">
    <property type="term" value="P:proteolysis"/>
    <property type="evidence" value="ECO:0007669"/>
    <property type="project" value="UniProtKB-KW"/>
</dbReference>
<sequence>MGSIDPTPEEVTILVTGFAPFKEQYPKNPSWEIASSLPDYLPAERVKDPNASGRGVGGHSAVPLPRVRIVTPNEAIRVNYEVVRDMVPSFWDDVRDTKTGNPQDTTEGQIFEDGPVDPASSSGSGSGNGPAGDGRPKTKNKYDFVLHIGMAGPQPMYQLERRAHRDGYRLRDVDGNLLGDDERHSAEGERWIWHGLPHEILTDLDIERVYKRWVERSPKRESTILRISDDPGRYLCDFIYFSSLAHLWKQGKPREVLFLHVPAVADEDVLEYGRELVLQLLRSIVEVHFAEYRA</sequence>
<evidence type="ECO:0000256" key="2">
    <source>
        <dbReference type="ARBA" id="ARBA00022670"/>
    </source>
</evidence>
<dbReference type="Pfam" id="PF01470">
    <property type="entry name" value="Peptidase_C15"/>
    <property type="match status" value="1"/>
</dbReference>
<dbReference type="EMBL" id="JAGTJQ010000008">
    <property type="protein sequence ID" value="KAH7026525.1"/>
    <property type="molecule type" value="Genomic_DNA"/>
</dbReference>
<gene>
    <name evidence="6" type="ORF">B0I36DRAFT_159582</name>
</gene>
<proteinExistence type="inferred from homology"/>